<name>A0A7V7QLL1_9FIRM</name>
<dbReference type="AlphaFoldDB" id="A0A7V7QLL1"/>
<dbReference type="Pfam" id="PF11213">
    <property type="entry name" value="DUF3006"/>
    <property type="match status" value="1"/>
</dbReference>
<reference evidence="1 2" key="1">
    <citation type="submission" date="2019-09" db="EMBL/GenBank/DDBJ databases">
        <authorList>
            <person name="Valk L.C."/>
        </authorList>
    </citation>
    <scope>NUCLEOTIDE SEQUENCE [LARGE SCALE GENOMIC DNA]</scope>
    <source>
        <strain evidence="1">GalUA</strain>
    </source>
</reference>
<accession>A0A7V7QLL1</accession>
<dbReference type="Proteomes" id="UP000461768">
    <property type="component" value="Unassembled WGS sequence"/>
</dbReference>
<reference evidence="1 2" key="2">
    <citation type="submission" date="2020-02" db="EMBL/GenBank/DDBJ databases">
        <title>Candidatus Galacturonibacter soehngenii shows hetero-acetogenic catabolism of galacturonic acid but lacks a canonical carbon monoxide dehydrogenase/acetyl-CoA synthase complex.</title>
        <authorList>
            <person name="Diender M."/>
            <person name="Stouten G.R."/>
            <person name="Petersen J.F."/>
            <person name="Nielsen P.H."/>
            <person name="Dueholm M.S."/>
            <person name="Pronk J.T."/>
            <person name="Van Loosdrecht M.C.M."/>
        </authorList>
    </citation>
    <scope>NUCLEOTIDE SEQUENCE [LARGE SCALE GENOMIC DNA]</scope>
    <source>
        <strain evidence="1">GalUA</strain>
    </source>
</reference>
<proteinExistence type="predicted"/>
<sequence length="72" mass="8556">MRLIIDRFEGKFAVCIQEDKIINIPRYKLPIEAKDGDCLALENGFFVVKKEETEEKRRSVKKLMEDLKKRNK</sequence>
<dbReference type="InterPro" id="IPR021377">
    <property type="entry name" value="DUF3006"/>
</dbReference>
<dbReference type="RefSeq" id="WP_151141865.1">
    <property type="nucleotide sequence ID" value="NZ_WAGX01000004.1"/>
</dbReference>
<comment type="caution">
    <text evidence="1">The sequence shown here is derived from an EMBL/GenBank/DDBJ whole genome shotgun (WGS) entry which is preliminary data.</text>
</comment>
<evidence type="ECO:0000313" key="1">
    <source>
        <dbReference type="EMBL" id="KAB1439404.1"/>
    </source>
</evidence>
<keyword evidence="2" id="KW-1185">Reference proteome</keyword>
<dbReference type="OrthoDB" id="164847at2"/>
<protein>
    <submittedName>
        <fullName evidence="1">DUF3006 domain-containing protein</fullName>
    </submittedName>
</protein>
<dbReference type="EMBL" id="WAGX01000004">
    <property type="protein sequence ID" value="KAB1439404.1"/>
    <property type="molecule type" value="Genomic_DNA"/>
</dbReference>
<organism evidence="1 2">
    <name type="scientific">Candidatus Galacturonatibacter soehngenii</name>
    <dbReference type="NCBI Taxonomy" id="2307010"/>
    <lineage>
        <taxon>Bacteria</taxon>
        <taxon>Bacillati</taxon>
        <taxon>Bacillota</taxon>
        <taxon>Clostridia</taxon>
        <taxon>Lachnospirales</taxon>
        <taxon>Lachnospiraceae</taxon>
        <taxon>Candidatus Galacturonatibacter</taxon>
    </lineage>
</organism>
<evidence type="ECO:0000313" key="2">
    <source>
        <dbReference type="Proteomes" id="UP000461768"/>
    </source>
</evidence>
<gene>
    <name evidence="1" type="ORF">F7O84_03125</name>
</gene>